<dbReference type="Proteomes" id="UP000238825">
    <property type="component" value="Chromosome"/>
</dbReference>
<reference evidence="1 3" key="1">
    <citation type="submission" date="2017-03" db="EMBL/GenBank/DDBJ databases">
        <title>The whole genome sequencing and assembly of Lysinibacillus sphaericus DSM 28T strain.</title>
        <authorList>
            <person name="Lee Y.-J."/>
            <person name="Yi H."/>
            <person name="Bahn Y.-S."/>
            <person name="Kim J.F."/>
            <person name="Lee D.-W."/>
        </authorList>
    </citation>
    <scope>NUCLEOTIDE SEQUENCE [LARGE SCALE GENOMIC DNA]</scope>
    <source>
        <strain evidence="1 3">DSM 28</strain>
    </source>
</reference>
<dbReference type="NCBIfam" id="TIGR01725">
    <property type="entry name" value="phge_HK97_gp10"/>
    <property type="match status" value="1"/>
</dbReference>
<dbReference type="RefSeq" id="WP_024364700.1">
    <property type="nucleotide sequence ID" value="NZ_BJNS01000059.1"/>
</dbReference>
<evidence type="ECO:0000313" key="2">
    <source>
        <dbReference type="EMBL" id="SUV17455.1"/>
    </source>
</evidence>
<proteinExistence type="predicted"/>
<gene>
    <name evidence="1" type="ORF">LS41612_10840</name>
    <name evidence="2" type="ORF">NCTC10338_02558</name>
</gene>
<sequence length="141" mass="15640">MARITFSGWKLLRAAQRFEEGILDKVSDIVYETARLIQTEAKALAPVDDGSLRDSIEMKMLGKYNAVVTVGSHYAIWVEFGTGVHAEGPGGSRAKKIPWTYYSEKLGHWVTSSGNKAQPFWGPAVDAGQAYFKTEMRRLGL</sequence>
<name>A0A2S0K0A1_LYSSH</name>
<reference evidence="2 4" key="2">
    <citation type="submission" date="2018-06" db="EMBL/GenBank/DDBJ databases">
        <authorList>
            <consortium name="Pathogen Informatics"/>
            <person name="Doyle S."/>
        </authorList>
    </citation>
    <scope>NUCLEOTIDE SEQUENCE [LARGE SCALE GENOMIC DNA]</scope>
    <source>
        <strain evidence="2 4">NCTC10338</strain>
    </source>
</reference>
<dbReference type="InterPro" id="IPR010064">
    <property type="entry name" value="HK97-gp10_tail"/>
</dbReference>
<accession>A0A2S0K0A1</accession>
<dbReference type="GeneID" id="48276697"/>
<dbReference type="Pfam" id="PF04883">
    <property type="entry name" value="HK97-gp10_like"/>
    <property type="match status" value="1"/>
</dbReference>
<dbReference type="Proteomes" id="UP000255295">
    <property type="component" value="Unassembled WGS sequence"/>
</dbReference>
<dbReference type="EMBL" id="CP019980">
    <property type="protein sequence ID" value="AVK96729.1"/>
    <property type="molecule type" value="Genomic_DNA"/>
</dbReference>
<dbReference type="EMBL" id="UFSZ01000001">
    <property type="protein sequence ID" value="SUV17455.1"/>
    <property type="molecule type" value="Genomic_DNA"/>
</dbReference>
<evidence type="ECO:0000313" key="4">
    <source>
        <dbReference type="Proteomes" id="UP000255295"/>
    </source>
</evidence>
<dbReference type="AlphaFoldDB" id="A0A2S0K0A1"/>
<evidence type="ECO:0000313" key="3">
    <source>
        <dbReference type="Proteomes" id="UP000238825"/>
    </source>
</evidence>
<protein>
    <submittedName>
        <fullName evidence="2">Phage-like protein</fullName>
    </submittedName>
</protein>
<organism evidence="1 3">
    <name type="scientific">Lysinibacillus sphaericus</name>
    <name type="common">Bacillus sphaericus</name>
    <dbReference type="NCBI Taxonomy" id="1421"/>
    <lineage>
        <taxon>Bacteria</taxon>
        <taxon>Bacillati</taxon>
        <taxon>Bacillota</taxon>
        <taxon>Bacilli</taxon>
        <taxon>Bacillales</taxon>
        <taxon>Bacillaceae</taxon>
        <taxon>Lysinibacillus</taxon>
    </lineage>
</organism>
<evidence type="ECO:0000313" key="1">
    <source>
        <dbReference type="EMBL" id="AVK96729.1"/>
    </source>
</evidence>